<sequence>MPSIDIRPSSAMPGSPTRSITLRSDTIKSLREELAEARSIIEGYDMQIDWFRRSLLESDDRIFQLYTELQALKAEVKDRANRKRKAHVTLTEALRNKRKRKGDGRLPCSDLTHFKNAARRFSCTWSPFIDWSRVFNTGLERDEVIDEGCKNVALDEPERSKVLELYDKLIEVVPDAVALLEEAVTNESLDELVTQMTIAASGSISNDIRDLKERILDWAKQSLDVDTFDPPLIEDGKKSNRGWRHPQIGRLLCTPVKLAEFDKNPENFCARVREHSVRINHKHFPSCFYSDGGLKASTDSKFVCHNLLVGSILFKAWVNIFLGEHTADMYIANEGTFRVSKKGKAYQYDIHRITYRTIAYASLLVRHSLSASSDWRTDDGAVVKRSAFDAVVALFEDPKFMQDFWNDGLLKYWNSELGWMLPSADEPDGLESDDDEDSSLNMISALVVEQKRQADRSSTSPPSSSHMPLGNDSDSGPRQPASSSSNDVSGDLDQGV</sequence>
<feature type="compositionally biased region" description="Acidic residues" evidence="1">
    <location>
        <begin position="425"/>
        <end position="438"/>
    </location>
</feature>
<reference evidence="2 3" key="1">
    <citation type="journal article" date="2019" name="Nat. Ecol. Evol.">
        <title>Megaphylogeny resolves global patterns of mushroom evolution.</title>
        <authorList>
            <person name="Varga T."/>
            <person name="Krizsan K."/>
            <person name="Foldi C."/>
            <person name="Dima B."/>
            <person name="Sanchez-Garcia M."/>
            <person name="Sanchez-Ramirez S."/>
            <person name="Szollosi G.J."/>
            <person name="Szarkandi J.G."/>
            <person name="Papp V."/>
            <person name="Albert L."/>
            <person name="Andreopoulos W."/>
            <person name="Angelini C."/>
            <person name="Antonin V."/>
            <person name="Barry K.W."/>
            <person name="Bougher N.L."/>
            <person name="Buchanan P."/>
            <person name="Buyck B."/>
            <person name="Bense V."/>
            <person name="Catcheside P."/>
            <person name="Chovatia M."/>
            <person name="Cooper J."/>
            <person name="Damon W."/>
            <person name="Desjardin D."/>
            <person name="Finy P."/>
            <person name="Geml J."/>
            <person name="Haridas S."/>
            <person name="Hughes K."/>
            <person name="Justo A."/>
            <person name="Karasinski D."/>
            <person name="Kautmanova I."/>
            <person name="Kiss B."/>
            <person name="Kocsube S."/>
            <person name="Kotiranta H."/>
            <person name="LaButti K.M."/>
            <person name="Lechner B.E."/>
            <person name="Liimatainen K."/>
            <person name="Lipzen A."/>
            <person name="Lukacs Z."/>
            <person name="Mihaltcheva S."/>
            <person name="Morgado L.N."/>
            <person name="Niskanen T."/>
            <person name="Noordeloos M.E."/>
            <person name="Ohm R.A."/>
            <person name="Ortiz-Santana B."/>
            <person name="Ovrebo C."/>
            <person name="Racz N."/>
            <person name="Riley R."/>
            <person name="Savchenko A."/>
            <person name="Shiryaev A."/>
            <person name="Soop K."/>
            <person name="Spirin V."/>
            <person name="Szebenyi C."/>
            <person name="Tomsovsky M."/>
            <person name="Tulloss R.E."/>
            <person name="Uehling J."/>
            <person name="Grigoriev I.V."/>
            <person name="Vagvolgyi C."/>
            <person name="Papp T."/>
            <person name="Martin F.M."/>
            <person name="Miettinen O."/>
            <person name="Hibbett D.S."/>
            <person name="Nagy L.G."/>
        </authorList>
    </citation>
    <scope>NUCLEOTIDE SEQUENCE [LARGE SCALE GENOMIC DNA]</scope>
    <source>
        <strain evidence="2 3">CBS 962.96</strain>
    </source>
</reference>
<feature type="compositionally biased region" description="Polar residues" evidence="1">
    <location>
        <begin position="472"/>
        <end position="488"/>
    </location>
</feature>
<name>A0A4V4HGW0_DENBC</name>
<organism evidence="2 3">
    <name type="scientific">Dendrothele bispora (strain CBS 962.96)</name>
    <dbReference type="NCBI Taxonomy" id="1314807"/>
    <lineage>
        <taxon>Eukaryota</taxon>
        <taxon>Fungi</taxon>
        <taxon>Dikarya</taxon>
        <taxon>Basidiomycota</taxon>
        <taxon>Agaricomycotina</taxon>
        <taxon>Agaricomycetes</taxon>
        <taxon>Agaricomycetidae</taxon>
        <taxon>Agaricales</taxon>
        <taxon>Agaricales incertae sedis</taxon>
        <taxon>Dendrothele</taxon>
    </lineage>
</organism>
<dbReference type="Proteomes" id="UP000297245">
    <property type="component" value="Unassembled WGS sequence"/>
</dbReference>
<dbReference type="Pfam" id="PF20414">
    <property type="entry name" value="DUF6698"/>
    <property type="match status" value="1"/>
</dbReference>
<dbReference type="InterPro" id="IPR046521">
    <property type="entry name" value="DUF6698"/>
</dbReference>
<feature type="region of interest" description="Disordered" evidence="1">
    <location>
        <begin position="424"/>
        <end position="496"/>
    </location>
</feature>
<dbReference type="EMBL" id="ML179107">
    <property type="protein sequence ID" value="THV00196.1"/>
    <property type="molecule type" value="Genomic_DNA"/>
</dbReference>
<dbReference type="AlphaFoldDB" id="A0A4V4HGW0"/>
<proteinExistence type="predicted"/>
<evidence type="ECO:0000256" key="1">
    <source>
        <dbReference type="SAM" id="MobiDB-lite"/>
    </source>
</evidence>
<keyword evidence="3" id="KW-1185">Reference proteome</keyword>
<protein>
    <submittedName>
        <fullName evidence="2">Uncharacterized protein</fullName>
    </submittedName>
</protein>
<evidence type="ECO:0000313" key="2">
    <source>
        <dbReference type="EMBL" id="THV00196.1"/>
    </source>
</evidence>
<evidence type="ECO:0000313" key="3">
    <source>
        <dbReference type="Proteomes" id="UP000297245"/>
    </source>
</evidence>
<feature type="region of interest" description="Disordered" evidence="1">
    <location>
        <begin position="1"/>
        <end position="20"/>
    </location>
</feature>
<accession>A0A4V4HGW0</accession>
<dbReference type="OrthoDB" id="3160134at2759"/>
<gene>
    <name evidence="2" type="ORF">K435DRAFT_854929</name>
</gene>